<comment type="caution">
    <text evidence="3">The sequence shown here is derived from an EMBL/GenBank/DDBJ whole genome shotgun (WGS) entry which is preliminary data.</text>
</comment>
<gene>
    <name evidence="3" type="ORF">IAC75_03035</name>
</gene>
<protein>
    <submittedName>
        <fullName evidence="3">Metallophosphoesterase</fullName>
    </submittedName>
</protein>
<dbReference type="CDD" id="cd07385">
    <property type="entry name" value="MPP_YkuE_C"/>
    <property type="match status" value="1"/>
</dbReference>
<dbReference type="EMBL" id="DVOG01000077">
    <property type="protein sequence ID" value="HIV04111.1"/>
    <property type="molecule type" value="Genomic_DNA"/>
</dbReference>
<dbReference type="GO" id="GO:0016787">
    <property type="term" value="F:hydrolase activity"/>
    <property type="evidence" value="ECO:0007669"/>
    <property type="project" value="InterPro"/>
</dbReference>
<dbReference type="Proteomes" id="UP000886812">
    <property type="component" value="Unassembled WGS sequence"/>
</dbReference>
<organism evidence="3 4">
    <name type="scientific">Candidatus Spyradosoma merdigallinarum</name>
    <dbReference type="NCBI Taxonomy" id="2840950"/>
    <lineage>
        <taxon>Bacteria</taxon>
        <taxon>Pseudomonadati</taxon>
        <taxon>Verrucomicrobiota</taxon>
        <taxon>Opitutia</taxon>
        <taxon>Opitutia incertae sedis</taxon>
        <taxon>Candidatus Spyradosoma</taxon>
    </lineage>
</organism>
<evidence type="ECO:0000259" key="2">
    <source>
        <dbReference type="Pfam" id="PF00149"/>
    </source>
</evidence>
<evidence type="ECO:0000256" key="1">
    <source>
        <dbReference type="SAM" id="Phobius"/>
    </source>
</evidence>
<dbReference type="Pfam" id="PF00149">
    <property type="entry name" value="Metallophos"/>
    <property type="match status" value="1"/>
</dbReference>
<feature type="domain" description="Calcineurin-like phosphoesterase" evidence="2">
    <location>
        <begin position="156"/>
        <end position="323"/>
    </location>
</feature>
<reference evidence="3" key="1">
    <citation type="submission" date="2020-10" db="EMBL/GenBank/DDBJ databases">
        <authorList>
            <person name="Gilroy R."/>
        </authorList>
    </citation>
    <scope>NUCLEOTIDE SEQUENCE</scope>
    <source>
        <strain evidence="3">10669</strain>
    </source>
</reference>
<feature type="transmembrane region" description="Helical" evidence="1">
    <location>
        <begin position="6"/>
        <end position="24"/>
    </location>
</feature>
<proteinExistence type="predicted"/>
<evidence type="ECO:0000313" key="3">
    <source>
        <dbReference type="EMBL" id="HIV04111.1"/>
    </source>
</evidence>
<dbReference type="AlphaFoldDB" id="A0A9D1NK81"/>
<feature type="transmembrane region" description="Helical" evidence="1">
    <location>
        <begin position="36"/>
        <end position="56"/>
    </location>
</feature>
<dbReference type="PANTHER" id="PTHR31302:SF0">
    <property type="entry name" value="TRANSMEMBRANE PROTEIN WITH METALLOPHOSPHOESTERASE DOMAIN"/>
    <property type="match status" value="1"/>
</dbReference>
<accession>A0A9D1NK81</accession>
<evidence type="ECO:0000313" key="4">
    <source>
        <dbReference type="Proteomes" id="UP000886812"/>
    </source>
</evidence>
<keyword evidence="1" id="KW-0812">Transmembrane</keyword>
<dbReference type="InterPro" id="IPR029052">
    <property type="entry name" value="Metallo-depent_PP-like"/>
</dbReference>
<feature type="transmembrane region" description="Helical" evidence="1">
    <location>
        <begin position="103"/>
        <end position="122"/>
    </location>
</feature>
<dbReference type="SUPFAM" id="SSF56300">
    <property type="entry name" value="Metallo-dependent phosphatases"/>
    <property type="match status" value="1"/>
</dbReference>
<dbReference type="InterPro" id="IPR004843">
    <property type="entry name" value="Calcineurin-like_PHP"/>
</dbReference>
<name>A0A9D1NK81_9BACT</name>
<dbReference type="PANTHER" id="PTHR31302">
    <property type="entry name" value="TRANSMEMBRANE PROTEIN WITH METALLOPHOSPHOESTERASE DOMAIN-RELATED"/>
    <property type="match status" value="1"/>
</dbReference>
<reference evidence="3" key="2">
    <citation type="journal article" date="2021" name="PeerJ">
        <title>Extensive microbial diversity within the chicken gut microbiome revealed by metagenomics and culture.</title>
        <authorList>
            <person name="Gilroy R."/>
            <person name="Ravi A."/>
            <person name="Getino M."/>
            <person name="Pursley I."/>
            <person name="Horton D.L."/>
            <person name="Alikhan N.F."/>
            <person name="Baker D."/>
            <person name="Gharbi K."/>
            <person name="Hall N."/>
            <person name="Watson M."/>
            <person name="Adriaenssens E.M."/>
            <person name="Foster-Nyarko E."/>
            <person name="Jarju S."/>
            <person name="Secka A."/>
            <person name="Antonio M."/>
            <person name="Oren A."/>
            <person name="Chaudhuri R.R."/>
            <person name="La Ragione R."/>
            <person name="Hildebrand F."/>
            <person name="Pallen M.J."/>
        </authorList>
    </citation>
    <scope>NUCLEOTIDE SEQUENCE</scope>
    <source>
        <strain evidence="3">10669</strain>
    </source>
</reference>
<dbReference type="InterPro" id="IPR051158">
    <property type="entry name" value="Metallophosphoesterase_sf"/>
</dbReference>
<keyword evidence="1" id="KW-0472">Membrane</keyword>
<dbReference type="Gene3D" id="3.60.21.10">
    <property type="match status" value="1"/>
</dbReference>
<keyword evidence="1" id="KW-1133">Transmembrane helix</keyword>
<feature type="transmembrane region" description="Helical" evidence="1">
    <location>
        <begin position="71"/>
        <end position="91"/>
    </location>
</feature>
<sequence>MWVFFLALPGALLGLNLFLVWAAWRLFSGRRPLQFAAAGTAALLLVLFLFSFAGFARRGDGGFFGFAQECFAFGVVPMIYLSFWAIAGTLAGKIFPKLSRFKFVYAGAGVVLVAAVCVAGFLNFEHPRTRFLTWETSERRVAETPPSAGTRAAAPLRIVAAADWHLGTRIGRSRAENFVRIVNAQNPDVVVIAGDLIDGALAPVEAEKLDEVLRKISAPLGVFATLGNHEYFSGDLRRAEAFMRRAGIRLLQDESALVGRDGGEKIFLVGRDDATNFRRAPLAELLEKRPAGVPVFVADHQPRAADEAVAAGADFVFCGHTHGGQLWPVTWLVGFFNPHVYGLWRQAGTCGYVTSGTGLWHIPYRIGSDSEIVVIDVY</sequence>